<name>A0A397TVP7_9GLOM</name>
<dbReference type="OrthoDB" id="2421217at2759"/>
<organism evidence="1 2">
    <name type="scientific">Gigaspora rosea</name>
    <dbReference type="NCBI Taxonomy" id="44941"/>
    <lineage>
        <taxon>Eukaryota</taxon>
        <taxon>Fungi</taxon>
        <taxon>Fungi incertae sedis</taxon>
        <taxon>Mucoromycota</taxon>
        <taxon>Glomeromycotina</taxon>
        <taxon>Glomeromycetes</taxon>
        <taxon>Diversisporales</taxon>
        <taxon>Gigasporaceae</taxon>
        <taxon>Gigaspora</taxon>
    </lineage>
</organism>
<evidence type="ECO:0000313" key="2">
    <source>
        <dbReference type="Proteomes" id="UP000266673"/>
    </source>
</evidence>
<proteinExistence type="predicted"/>
<evidence type="ECO:0000313" key="1">
    <source>
        <dbReference type="EMBL" id="RIB00429.1"/>
    </source>
</evidence>
<accession>A0A397TVP7</accession>
<protein>
    <submittedName>
        <fullName evidence="1">Uncharacterized protein</fullName>
    </submittedName>
</protein>
<comment type="caution">
    <text evidence="1">The sequence shown here is derived from an EMBL/GenBank/DDBJ whole genome shotgun (WGS) entry which is preliminary data.</text>
</comment>
<dbReference type="Proteomes" id="UP000266673">
    <property type="component" value="Unassembled WGS sequence"/>
</dbReference>
<dbReference type="EMBL" id="QKWP01004234">
    <property type="protein sequence ID" value="RIB00429.1"/>
    <property type="molecule type" value="Genomic_DNA"/>
</dbReference>
<dbReference type="AlphaFoldDB" id="A0A397TVP7"/>
<gene>
    <name evidence="1" type="ORF">C2G38_2234332</name>
</gene>
<reference evidence="1 2" key="1">
    <citation type="submission" date="2018-06" db="EMBL/GenBank/DDBJ databases">
        <title>Comparative genomics reveals the genomic features of Rhizophagus irregularis, R. cerebriforme, R. diaphanum and Gigaspora rosea, and their symbiotic lifestyle signature.</title>
        <authorList>
            <person name="Morin E."/>
            <person name="San Clemente H."/>
            <person name="Chen E.C.H."/>
            <person name="De La Providencia I."/>
            <person name="Hainaut M."/>
            <person name="Kuo A."/>
            <person name="Kohler A."/>
            <person name="Murat C."/>
            <person name="Tang N."/>
            <person name="Roy S."/>
            <person name="Loubradou J."/>
            <person name="Henrissat B."/>
            <person name="Grigoriev I.V."/>
            <person name="Corradi N."/>
            <person name="Roux C."/>
            <person name="Martin F.M."/>
        </authorList>
    </citation>
    <scope>NUCLEOTIDE SEQUENCE [LARGE SCALE GENOMIC DNA]</scope>
    <source>
        <strain evidence="1 2">DAOM 194757</strain>
    </source>
</reference>
<keyword evidence="2" id="KW-1185">Reference proteome</keyword>
<sequence length="158" mass="17838">MDDISSLSTSCVIKSKITWHPLLPNIQCMQVPLTNVSSVLDLYAFDMVSSGGSTLSEGYEILSQNRTNKSQLREGDIKTIILIDEYAKQLSNSMVAYTEYLGFSIQNGCRKGKCTWKGCIVVPQDKPLNLCNIEYHGNHDPEHVQKTHFVWQIQNLKN</sequence>